<dbReference type="Gene3D" id="3.30.1240.10">
    <property type="match status" value="1"/>
</dbReference>
<dbReference type="Gene3D" id="3.40.50.1000">
    <property type="entry name" value="HAD superfamily/HAD-like"/>
    <property type="match status" value="1"/>
</dbReference>
<dbReference type="GO" id="GO:0016791">
    <property type="term" value="F:phosphatase activity"/>
    <property type="evidence" value="ECO:0007669"/>
    <property type="project" value="TreeGrafter"/>
</dbReference>
<dbReference type="AlphaFoldDB" id="A0A2K8P7N5"/>
<dbReference type="InterPro" id="IPR036412">
    <property type="entry name" value="HAD-like_sf"/>
</dbReference>
<evidence type="ECO:0000313" key="1">
    <source>
        <dbReference type="EMBL" id="ATZ21753.1"/>
    </source>
</evidence>
<dbReference type="InterPro" id="IPR023214">
    <property type="entry name" value="HAD_sf"/>
</dbReference>
<dbReference type="InterPro" id="IPR000150">
    <property type="entry name" value="Cof"/>
</dbReference>
<dbReference type="EMBL" id="CP024969">
    <property type="protein sequence ID" value="ATZ21753.1"/>
    <property type="molecule type" value="Genomic_DNA"/>
</dbReference>
<dbReference type="GO" id="GO:0005829">
    <property type="term" value="C:cytosol"/>
    <property type="evidence" value="ECO:0007669"/>
    <property type="project" value="TreeGrafter"/>
</dbReference>
<reference evidence="1 2" key="1">
    <citation type="submission" date="2017-11" db="EMBL/GenBank/DDBJ databases">
        <title>Genome sequence of Mesoplasma tabanidae BARC 857 (ATCC 49584).</title>
        <authorList>
            <person name="Lo W.-S."/>
            <person name="Kuo C.-H."/>
        </authorList>
    </citation>
    <scope>NUCLEOTIDE SEQUENCE [LARGE SCALE GENOMIC DNA]</scope>
    <source>
        <strain evidence="1 2">BARC 857</strain>
    </source>
</reference>
<dbReference type="Pfam" id="PF08282">
    <property type="entry name" value="Hydrolase_3"/>
    <property type="match status" value="1"/>
</dbReference>
<dbReference type="KEGG" id="mtab:MTABA_v1c05590"/>
<keyword evidence="2" id="KW-1185">Reference proteome</keyword>
<evidence type="ECO:0000313" key="2">
    <source>
        <dbReference type="Proteomes" id="UP000232223"/>
    </source>
</evidence>
<dbReference type="PANTHER" id="PTHR10000:SF8">
    <property type="entry name" value="HAD SUPERFAMILY HYDROLASE-LIKE, TYPE 3"/>
    <property type="match status" value="1"/>
</dbReference>
<name>A0A2K8P7N5_9MOLU</name>
<dbReference type="SFLD" id="SFLDG01140">
    <property type="entry name" value="C2.B:_Phosphomannomutase_and_P"/>
    <property type="match status" value="1"/>
</dbReference>
<keyword evidence="1" id="KW-0378">Hydrolase</keyword>
<dbReference type="SUPFAM" id="SSF56784">
    <property type="entry name" value="HAD-like"/>
    <property type="match status" value="1"/>
</dbReference>
<dbReference type="NCBIfam" id="TIGR01484">
    <property type="entry name" value="HAD-SF-IIB"/>
    <property type="match status" value="1"/>
</dbReference>
<dbReference type="PANTHER" id="PTHR10000">
    <property type="entry name" value="PHOSPHOSERINE PHOSPHATASE"/>
    <property type="match status" value="1"/>
</dbReference>
<dbReference type="SFLD" id="SFLDS00003">
    <property type="entry name" value="Haloacid_Dehalogenase"/>
    <property type="match status" value="1"/>
</dbReference>
<dbReference type="OrthoDB" id="384659at2"/>
<dbReference type="RefSeq" id="WP_100679672.1">
    <property type="nucleotide sequence ID" value="NZ_CP024969.1"/>
</dbReference>
<sequence length="279" mass="31788">MIKMIAIDIDGTVFDHKTGIHQKTKDAILKAKELNIPVVIATGRNLTTIHHIAKELQIEDSLYPFVSQNGGQSFSFNHENSKEIKIYYTVSFEPKLTKELFDCANKNKIRIFAYSEDEKYAYCNKKISAFRTFMKFKTKRQKLISYNSKTDFNRLKVSKFICFGKSKHMEKFRQFAEKNDISIFAFSYVSESHSNIELNPNGVDKAYGLKYVTEQLNIDPKDVIYFGDGENDMAAIKWAGKGVAMKNAKDLVKEVADDVTALTAGEGGVGDYLFKNIFK</sequence>
<gene>
    <name evidence="1" type="primary">had</name>
    <name evidence="1" type="ORF">MTABA_v1c05590</name>
</gene>
<proteinExistence type="predicted"/>
<dbReference type="NCBIfam" id="TIGR00099">
    <property type="entry name" value="Cof-subfamily"/>
    <property type="match status" value="1"/>
</dbReference>
<dbReference type="Proteomes" id="UP000232223">
    <property type="component" value="Chromosome"/>
</dbReference>
<dbReference type="GO" id="GO:0000287">
    <property type="term" value="F:magnesium ion binding"/>
    <property type="evidence" value="ECO:0007669"/>
    <property type="project" value="TreeGrafter"/>
</dbReference>
<accession>A0A2K8P7N5</accession>
<dbReference type="PROSITE" id="PS01229">
    <property type="entry name" value="COF_2"/>
    <property type="match status" value="1"/>
</dbReference>
<dbReference type="InterPro" id="IPR006379">
    <property type="entry name" value="HAD-SF_hydro_IIB"/>
</dbReference>
<protein>
    <submittedName>
        <fullName evidence="1">HAD superfamily hydrolase</fullName>
    </submittedName>
</protein>
<organism evidence="1 2">
    <name type="scientific">Mesoplasma tabanidae</name>
    <dbReference type="NCBI Taxonomy" id="219745"/>
    <lineage>
        <taxon>Bacteria</taxon>
        <taxon>Bacillati</taxon>
        <taxon>Mycoplasmatota</taxon>
        <taxon>Mollicutes</taxon>
        <taxon>Entomoplasmatales</taxon>
        <taxon>Entomoplasmataceae</taxon>
        <taxon>Mesoplasma</taxon>
    </lineage>
</organism>